<sequence length="222" mass="25296">MYLVETATQRFARERHEFLGRRSLEQRCCEDAVVESEPPAPVQFFPDISGWDILEIQEWTGEVALRPASVWSVGAINTFYHLLERLSNDKQRFGNLRGFALFTNASISSLINIANRSFGFDNWSSGLVEESARVVRYKKQEFDDERETRYGIEYSIETRLMLADGTVTCKTGYGVSQFMPSKALAFSVAKKQAATDGLKACFYSLVALLEEYEQKLVDGYYL</sequence>
<keyword evidence="2" id="KW-0227">DNA damage</keyword>
<organism evidence="7 8">
    <name type="scientific">Ogataea philodendri</name>
    <dbReference type="NCBI Taxonomy" id="1378263"/>
    <lineage>
        <taxon>Eukaryota</taxon>
        <taxon>Fungi</taxon>
        <taxon>Dikarya</taxon>
        <taxon>Ascomycota</taxon>
        <taxon>Saccharomycotina</taxon>
        <taxon>Pichiomycetes</taxon>
        <taxon>Pichiales</taxon>
        <taxon>Pichiaceae</taxon>
        <taxon>Ogataea</taxon>
    </lineage>
</organism>
<gene>
    <name evidence="7" type="ORF">OGAPHI_006800</name>
</gene>
<reference evidence="7" key="1">
    <citation type="journal article" date="2021" name="Open Biol.">
        <title>Shared evolutionary footprints suggest mitochondrial oxidative damage underlies multiple complex I losses in fungi.</title>
        <authorList>
            <person name="Schikora-Tamarit M.A."/>
            <person name="Marcet-Houben M."/>
            <person name="Nosek J."/>
            <person name="Gabaldon T."/>
        </authorList>
    </citation>
    <scope>NUCLEOTIDE SEQUENCE</scope>
    <source>
        <strain evidence="7">CBS6075</strain>
    </source>
</reference>
<evidence type="ECO:0000256" key="6">
    <source>
        <dbReference type="ARBA" id="ARBA00041062"/>
    </source>
</evidence>
<dbReference type="GO" id="GO:0045002">
    <property type="term" value="P:double-strand break repair via single-strand annealing"/>
    <property type="evidence" value="ECO:0007669"/>
    <property type="project" value="TreeGrafter"/>
</dbReference>
<evidence type="ECO:0000313" key="7">
    <source>
        <dbReference type="EMBL" id="KAH3661393.1"/>
    </source>
</evidence>
<dbReference type="GeneID" id="70238764"/>
<evidence type="ECO:0000256" key="3">
    <source>
        <dbReference type="ARBA" id="ARBA00023172"/>
    </source>
</evidence>
<comment type="similarity">
    <text evidence="1">Belongs to the RAD52 family.</text>
</comment>
<dbReference type="GO" id="GO:0006312">
    <property type="term" value="P:mitotic recombination"/>
    <property type="evidence" value="ECO:0007669"/>
    <property type="project" value="TreeGrafter"/>
</dbReference>
<keyword evidence="4" id="KW-0234">DNA repair</keyword>
<dbReference type="OrthoDB" id="206565at2759"/>
<evidence type="ECO:0000313" key="8">
    <source>
        <dbReference type="Proteomes" id="UP000769157"/>
    </source>
</evidence>
<reference evidence="7" key="2">
    <citation type="submission" date="2021-01" db="EMBL/GenBank/DDBJ databases">
        <authorList>
            <person name="Schikora-Tamarit M.A."/>
        </authorList>
    </citation>
    <scope>NUCLEOTIDE SEQUENCE</scope>
    <source>
        <strain evidence="7">CBS6075</strain>
    </source>
</reference>
<dbReference type="SUPFAM" id="SSF54768">
    <property type="entry name" value="dsRNA-binding domain-like"/>
    <property type="match status" value="1"/>
</dbReference>
<dbReference type="PANTHER" id="PTHR12132">
    <property type="entry name" value="DNA REPAIR AND RECOMBINATION PROTEIN RAD52, RAD59"/>
    <property type="match status" value="1"/>
</dbReference>
<dbReference type="GO" id="GO:0000724">
    <property type="term" value="P:double-strand break repair via homologous recombination"/>
    <property type="evidence" value="ECO:0007669"/>
    <property type="project" value="TreeGrafter"/>
</dbReference>
<comment type="caution">
    <text evidence="7">The sequence shown here is derived from an EMBL/GenBank/DDBJ whole genome shotgun (WGS) entry which is preliminary data.</text>
</comment>
<keyword evidence="8" id="KW-1185">Reference proteome</keyword>
<comment type="function">
    <text evidence="5">Involved in DNA double-strand break (DSB) repair and recombination. Promotes the annealing of complementary single-stranded DNA and by stimulation of the RAD51 recombinase.</text>
</comment>
<evidence type="ECO:0000256" key="4">
    <source>
        <dbReference type="ARBA" id="ARBA00023204"/>
    </source>
</evidence>
<dbReference type="InterPro" id="IPR007232">
    <property type="entry name" value="Rad52_Rad59_Rad22"/>
</dbReference>
<dbReference type="GO" id="GO:0005634">
    <property type="term" value="C:nucleus"/>
    <property type="evidence" value="ECO:0007669"/>
    <property type="project" value="TreeGrafter"/>
</dbReference>
<dbReference type="PANTHER" id="PTHR12132:SF1">
    <property type="entry name" value="DNA REPAIR PROTEIN RAD52 HOMOLOG"/>
    <property type="match status" value="1"/>
</dbReference>
<dbReference type="InterPro" id="IPR041247">
    <property type="entry name" value="Rad52_fam"/>
</dbReference>
<protein>
    <recommendedName>
        <fullName evidence="6">DNA repair and recombination protein RAD52</fullName>
    </recommendedName>
</protein>
<evidence type="ECO:0000256" key="2">
    <source>
        <dbReference type="ARBA" id="ARBA00022763"/>
    </source>
</evidence>
<dbReference type="AlphaFoldDB" id="A0A9P8NWX6"/>
<evidence type="ECO:0000256" key="1">
    <source>
        <dbReference type="ARBA" id="ARBA00006638"/>
    </source>
</evidence>
<evidence type="ECO:0000256" key="5">
    <source>
        <dbReference type="ARBA" id="ARBA00037138"/>
    </source>
</evidence>
<dbReference type="EMBL" id="JAEUBE010000487">
    <property type="protein sequence ID" value="KAH3661393.1"/>
    <property type="molecule type" value="Genomic_DNA"/>
</dbReference>
<proteinExistence type="inferred from homology"/>
<keyword evidence="3" id="KW-0233">DNA recombination</keyword>
<accession>A0A9P8NWX6</accession>
<dbReference type="Pfam" id="PF04098">
    <property type="entry name" value="Rad52_Rad22"/>
    <property type="match status" value="1"/>
</dbReference>
<dbReference type="InterPro" id="IPR042525">
    <property type="entry name" value="Rad52_Rad59_Rad22_sf"/>
</dbReference>
<dbReference type="Gene3D" id="3.30.390.80">
    <property type="entry name" value="DNA repair protein Rad52/59/22"/>
    <property type="match status" value="1"/>
</dbReference>
<name>A0A9P8NWX6_9ASCO</name>
<dbReference type="RefSeq" id="XP_046058517.1">
    <property type="nucleotide sequence ID" value="XM_046208125.1"/>
</dbReference>
<dbReference type="Proteomes" id="UP000769157">
    <property type="component" value="Unassembled WGS sequence"/>
</dbReference>